<proteinExistence type="predicted"/>
<evidence type="ECO:0000313" key="1">
    <source>
        <dbReference type="EMBL" id="WNH09579.1"/>
    </source>
</evidence>
<accession>A0ABY9XUI1</accession>
<sequence>MNMSIERRVKLVEELFNKLDLEISEFQNNSQLHCLTGCGNCCTNPTMEASPLEFLPWAFYLFLNGQAEITLKTLNSKETQPVCHIYSPLNLVDSTMGRCSNYKYRGLICRLFGYAATNDKYGKQRLVTCKIIKENQPDLYQDTTEAINNGLYIPIFTDYYMQLSQIDFNMGNVFTPINKALKLAIEEVLQYYAYRPFPGGLEKIA</sequence>
<name>A0ABY9XUI1_9FLAO</name>
<protein>
    <submittedName>
        <fullName evidence="1">YkgJ family cysteine cluster protein</fullName>
    </submittedName>
</protein>
<dbReference type="EMBL" id="CP134537">
    <property type="protein sequence ID" value="WNH09579.1"/>
    <property type="molecule type" value="Genomic_DNA"/>
</dbReference>
<organism evidence="1 2">
    <name type="scientific">Thalassobellus suaedae</name>
    <dbReference type="NCBI Taxonomy" id="3074124"/>
    <lineage>
        <taxon>Bacteria</taxon>
        <taxon>Pseudomonadati</taxon>
        <taxon>Bacteroidota</taxon>
        <taxon>Flavobacteriia</taxon>
        <taxon>Flavobacteriales</taxon>
        <taxon>Flavobacteriaceae</taxon>
        <taxon>Thalassobellus</taxon>
    </lineage>
</organism>
<evidence type="ECO:0000313" key="2">
    <source>
        <dbReference type="Proteomes" id="UP001302806"/>
    </source>
</evidence>
<gene>
    <name evidence="1" type="ORF">RHP51_02280</name>
</gene>
<dbReference type="Proteomes" id="UP001302806">
    <property type="component" value="Chromosome"/>
</dbReference>
<dbReference type="InterPro" id="IPR005358">
    <property type="entry name" value="Puta_zinc/iron-chelating_dom"/>
</dbReference>
<reference evidence="1 2" key="1">
    <citation type="submission" date="2023-09" db="EMBL/GenBank/DDBJ databases">
        <title>Thalassobella suaedae gen. nov., sp. nov., a marine bacterium of the family Flavobacteriaceae isolated from a halophyte Suaeda japonica.</title>
        <authorList>
            <person name="Lee S.Y."/>
            <person name="Hwang C.Y."/>
        </authorList>
    </citation>
    <scope>NUCLEOTIDE SEQUENCE [LARGE SCALE GENOMIC DNA]</scope>
    <source>
        <strain evidence="1 2">HL-DH14</strain>
    </source>
</reference>
<dbReference type="Pfam" id="PF03692">
    <property type="entry name" value="CxxCxxCC"/>
    <property type="match status" value="1"/>
</dbReference>
<dbReference type="RefSeq" id="WP_415866011.1">
    <property type="nucleotide sequence ID" value="NZ_CP134537.1"/>
</dbReference>